<dbReference type="Proteomes" id="UP000297031">
    <property type="component" value="Chromosome"/>
</dbReference>
<evidence type="ECO:0000256" key="4">
    <source>
        <dbReference type="ARBA" id="ARBA00022833"/>
    </source>
</evidence>
<keyword evidence="4" id="KW-0862">Zinc</keyword>
<evidence type="ECO:0000313" key="7">
    <source>
        <dbReference type="EMBL" id="QCD34676.1"/>
    </source>
</evidence>
<dbReference type="OrthoDB" id="9792335at2"/>
<dbReference type="SUPFAM" id="SSF55031">
    <property type="entry name" value="Bacterial exopeptidase dimerisation domain"/>
    <property type="match status" value="1"/>
</dbReference>
<reference evidence="7 8" key="1">
    <citation type="submission" date="2019-02" db="EMBL/GenBank/DDBJ databases">
        <title>Isolation and identification of novel species under the genus Muribaculum.</title>
        <authorList>
            <person name="Miyake S."/>
            <person name="Ding Y."/>
            <person name="Low A."/>
            <person name="Soh M."/>
            <person name="Seedorf H."/>
        </authorList>
    </citation>
    <scope>NUCLEOTIDE SEQUENCE [LARGE SCALE GENOMIC DNA]</scope>
    <source>
        <strain evidence="7 8">TLL-A4</strain>
    </source>
</reference>
<dbReference type="Gene3D" id="3.40.630.10">
    <property type="entry name" value="Zn peptidases"/>
    <property type="match status" value="1"/>
</dbReference>
<keyword evidence="5" id="KW-0170">Cobalt</keyword>
<proteinExistence type="predicted"/>
<dbReference type="Gene3D" id="3.30.70.360">
    <property type="match status" value="1"/>
</dbReference>
<feature type="domain" description="Peptidase M20 dimerisation" evidence="6">
    <location>
        <begin position="166"/>
        <end position="264"/>
    </location>
</feature>
<dbReference type="GO" id="GO:0046872">
    <property type="term" value="F:metal ion binding"/>
    <property type="evidence" value="ECO:0007669"/>
    <property type="project" value="UniProtKB-KW"/>
</dbReference>
<protein>
    <submittedName>
        <fullName evidence="7">M20/M25/M40 family metallo-hydrolase</fullName>
    </submittedName>
</protein>
<evidence type="ECO:0000256" key="3">
    <source>
        <dbReference type="ARBA" id="ARBA00022801"/>
    </source>
</evidence>
<dbReference type="EMBL" id="CP039393">
    <property type="protein sequence ID" value="QCD34676.1"/>
    <property type="molecule type" value="Genomic_DNA"/>
</dbReference>
<evidence type="ECO:0000256" key="5">
    <source>
        <dbReference type="ARBA" id="ARBA00023285"/>
    </source>
</evidence>
<evidence type="ECO:0000259" key="6">
    <source>
        <dbReference type="Pfam" id="PF07687"/>
    </source>
</evidence>
<gene>
    <name evidence="7" type="ORF">E7746_01695</name>
</gene>
<dbReference type="Pfam" id="PF07687">
    <property type="entry name" value="M20_dimer"/>
    <property type="match status" value="1"/>
</dbReference>
<organism evidence="7 8">
    <name type="scientific">Muribaculum gordoncarteri</name>
    <dbReference type="NCBI Taxonomy" id="2530390"/>
    <lineage>
        <taxon>Bacteria</taxon>
        <taxon>Pseudomonadati</taxon>
        <taxon>Bacteroidota</taxon>
        <taxon>Bacteroidia</taxon>
        <taxon>Bacteroidales</taxon>
        <taxon>Muribaculaceae</taxon>
        <taxon>Muribaculum</taxon>
    </lineage>
</organism>
<dbReference type="InterPro" id="IPR011650">
    <property type="entry name" value="Peptidase_M20_dimer"/>
</dbReference>
<accession>A0A4P7VEY3</accession>
<keyword evidence="3 7" id="KW-0378">Hydrolase</keyword>
<dbReference type="SUPFAM" id="SSF53187">
    <property type="entry name" value="Zn-dependent exopeptidases"/>
    <property type="match status" value="1"/>
</dbReference>
<dbReference type="PANTHER" id="PTHR43808">
    <property type="entry name" value="ACETYLORNITHINE DEACETYLASE"/>
    <property type="match status" value="1"/>
</dbReference>
<dbReference type="Pfam" id="PF01546">
    <property type="entry name" value="Peptidase_M20"/>
    <property type="match status" value="1"/>
</dbReference>
<keyword evidence="8" id="KW-1185">Reference proteome</keyword>
<dbReference type="InterPro" id="IPR036264">
    <property type="entry name" value="Bact_exopeptidase_dim_dom"/>
</dbReference>
<evidence type="ECO:0000256" key="2">
    <source>
        <dbReference type="ARBA" id="ARBA00022723"/>
    </source>
</evidence>
<dbReference type="KEGG" id="mgod:E7746_01695"/>
<evidence type="ECO:0000313" key="8">
    <source>
        <dbReference type="Proteomes" id="UP000297031"/>
    </source>
</evidence>
<dbReference type="GO" id="GO:0008777">
    <property type="term" value="F:acetylornithine deacetylase activity"/>
    <property type="evidence" value="ECO:0007669"/>
    <property type="project" value="TreeGrafter"/>
</dbReference>
<comment type="cofactor">
    <cofactor evidence="1">
        <name>Zn(2+)</name>
        <dbReference type="ChEBI" id="CHEBI:29105"/>
    </cofactor>
</comment>
<sequence length="353" mass="38343">MDELFYQAVDLLKQLISTPSISRDEAAAADIVEQFINNAGHQTRRHNNNVWTIADDYDPSRPTLLLNSHIDTVKPAPGWQHDPFTPQVDDESRLFGLGSNDAGASLVSLLAAYLFMSGQQRSYNLVFLASCEEEVSGRDGIEAAIPLLPHIDVAIVGEPTGMNPAIAEKGLMVLDAEIDGVAGHAARNEGLNAIYQAIPVIETLRNLRLPKESATLGPVKISVTQINAGTQHNVVPSLCKMVVDVRTTDAYTNEKTLALLREAVPQCRLTPRSTRLNPSGISPDHPIIRRMTILGAEPFGSPTLSDQALMPWQSVKLGPGDSSRSHTADEYITLDEIREAIATYIALLDGLNI</sequence>
<dbReference type="InterPro" id="IPR002933">
    <property type="entry name" value="Peptidase_M20"/>
</dbReference>
<dbReference type="AlphaFoldDB" id="A0A4P7VEY3"/>
<dbReference type="InterPro" id="IPR050072">
    <property type="entry name" value="Peptidase_M20A"/>
</dbReference>
<name>A0A4P7VEY3_9BACT</name>
<keyword evidence="2" id="KW-0479">Metal-binding</keyword>
<dbReference type="PANTHER" id="PTHR43808:SF31">
    <property type="entry name" value="N-ACETYL-L-CITRULLINE DEACETYLASE"/>
    <property type="match status" value="1"/>
</dbReference>
<dbReference type="CDD" id="cd05651">
    <property type="entry name" value="M20_ArgE_DapE-like"/>
    <property type="match status" value="1"/>
</dbReference>
<dbReference type="PROSITE" id="PS00758">
    <property type="entry name" value="ARGE_DAPE_CPG2_1"/>
    <property type="match status" value="1"/>
</dbReference>
<dbReference type="RefSeq" id="WP_136409646.1">
    <property type="nucleotide sequence ID" value="NZ_CP039393.1"/>
</dbReference>
<dbReference type="InterPro" id="IPR001261">
    <property type="entry name" value="ArgE/DapE_CS"/>
</dbReference>
<evidence type="ECO:0000256" key="1">
    <source>
        <dbReference type="ARBA" id="ARBA00001947"/>
    </source>
</evidence>
<dbReference type="GO" id="GO:0006526">
    <property type="term" value="P:L-arginine biosynthetic process"/>
    <property type="evidence" value="ECO:0007669"/>
    <property type="project" value="TreeGrafter"/>
</dbReference>